<dbReference type="OrthoDB" id="47494at2759"/>
<dbReference type="PANTHER" id="PTHR47178">
    <property type="entry name" value="MONOOXYGENASE, FAD-BINDING"/>
    <property type="match status" value="1"/>
</dbReference>
<dbReference type="Gene3D" id="3.50.50.60">
    <property type="entry name" value="FAD/NAD(P)-binding domain"/>
    <property type="match status" value="1"/>
</dbReference>
<accession>A0A8E5HYX4</accession>
<evidence type="ECO:0000256" key="5">
    <source>
        <dbReference type="ARBA" id="ARBA00023033"/>
    </source>
</evidence>
<feature type="domain" description="FAD-binding" evidence="6">
    <location>
        <begin position="125"/>
        <end position="372"/>
    </location>
</feature>
<dbReference type="AlphaFoldDB" id="A0A8E5HYX4"/>
<dbReference type="SUPFAM" id="SSF51905">
    <property type="entry name" value="FAD/NAD(P)-binding domain"/>
    <property type="match status" value="1"/>
</dbReference>
<dbReference type="RefSeq" id="XP_043001432.1">
    <property type="nucleotide sequence ID" value="XM_043145497.1"/>
</dbReference>
<reference evidence="7" key="1">
    <citation type="submission" date="2020-03" db="EMBL/GenBank/DDBJ databases">
        <title>A mixture of massive structural variations and highly conserved coding sequences in Ustilaginoidea virens genome.</title>
        <authorList>
            <person name="Zhang K."/>
            <person name="Zhao Z."/>
            <person name="Zhang Z."/>
            <person name="Li Y."/>
            <person name="Hsiang T."/>
            <person name="Sun W."/>
        </authorList>
    </citation>
    <scope>NUCLEOTIDE SEQUENCE</scope>
    <source>
        <strain evidence="7">UV-8b</strain>
    </source>
</reference>
<dbReference type="PRINTS" id="PR00420">
    <property type="entry name" value="RNGMNOXGNASE"/>
</dbReference>
<dbReference type="InterPro" id="IPR036188">
    <property type="entry name" value="FAD/NAD-bd_sf"/>
</dbReference>
<dbReference type="Pfam" id="PF01494">
    <property type="entry name" value="FAD_binding_3"/>
    <property type="match status" value="1"/>
</dbReference>
<dbReference type="KEGG" id="uvi:66068777"/>
<dbReference type="GO" id="GO:0004497">
    <property type="term" value="F:monooxygenase activity"/>
    <property type="evidence" value="ECO:0007669"/>
    <property type="project" value="UniProtKB-KW"/>
</dbReference>
<evidence type="ECO:0000313" key="8">
    <source>
        <dbReference type="Proteomes" id="UP000027002"/>
    </source>
</evidence>
<dbReference type="EMBL" id="CP072759">
    <property type="protein sequence ID" value="QUC23759.1"/>
    <property type="molecule type" value="Genomic_DNA"/>
</dbReference>
<dbReference type="Proteomes" id="UP000027002">
    <property type="component" value="Chromosome 7"/>
</dbReference>
<keyword evidence="2" id="KW-0285">Flavoprotein</keyword>
<keyword evidence="3" id="KW-0274">FAD</keyword>
<evidence type="ECO:0000256" key="3">
    <source>
        <dbReference type="ARBA" id="ARBA00022827"/>
    </source>
</evidence>
<keyword evidence="8" id="KW-1185">Reference proteome</keyword>
<sequence length="400" mass="43546">MPPAHRDGGKTVAIVGAGLTGLLAAQGLLKNGFQVVVFEKETSMDARQRDWTMLIHWAMPLFEKLVPEHVFADLSKALCNPYLEFSDDVESLPCYSGVTGELLFRSPTPRARRVSRQALRRLLAPCVDIRWHKTVEALSTTENGVRISFEGGETFDADYLLGADGSTSKVRELLLGVEVARPRGSGFQFATGITRLADAAKVKAIVQAHPVAALMMGTGAVGAVGVMSVDDPEVASTWTTFWTKIWRGQSVHVKGDGALEYIQKHTPPLRDVFQSAIDWTPKGSSVHINEMKYWVPAPWDNLGGRATLAGDAAHPMLIFRGQGFQHSITDVDNYVRALSGLGSSPTDAGLREKILAEYDAEMVERGSKAVRQSLDEAEKCLDMGRINQMLMATAGHGRSA</sequence>
<keyword evidence="4" id="KW-0560">Oxidoreductase</keyword>
<name>A0A8E5HYX4_USTVR</name>
<evidence type="ECO:0000259" key="6">
    <source>
        <dbReference type="Pfam" id="PF01494"/>
    </source>
</evidence>
<protein>
    <recommendedName>
        <fullName evidence="6">FAD-binding domain-containing protein</fullName>
    </recommendedName>
</protein>
<evidence type="ECO:0000313" key="7">
    <source>
        <dbReference type="EMBL" id="QUC23759.1"/>
    </source>
</evidence>
<gene>
    <name evidence="7" type="ORF">UV8b_08000</name>
</gene>
<organism evidence="7 8">
    <name type="scientific">Ustilaginoidea virens</name>
    <name type="common">Rice false smut fungus</name>
    <name type="synonym">Villosiclava virens</name>
    <dbReference type="NCBI Taxonomy" id="1159556"/>
    <lineage>
        <taxon>Eukaryota</taxon>
        <taxon>Fungi</taxon>
        <taxon>Dikarya</taxon>
        <taxon>Ascomycota</taxon>
        <taxon>Pezizomycotina</taxon>
        <taxon>Sordariomycetes</taxon>
        <taxon>Hypocreomycetidae</taxon>
        <taxon>Hypocreales</taxon>
        <taxon>Clavicipitaceae</taxon>
        <taxon>Ustilaginoidea</taxon>
    </lineage>
</organism>
<proteinExistence type="predicted"/>
<dbReference type="PANTHER" id="PTHR47178:SF3">
    <property type="entry name" value="FAD-BINDING DOMAIN-CONTAINING PROTEIN"/>
    <property type="match status" value="1"/>
</dbReference>
<evidence type="ECO:0000256" key="4">
    <source>
        <dbReference type="ARBA" id="ARBA00023002"/>
    </source>
</evidence>
<keyword evidence="5" id="KW-0503">Monooxygenase</keyword>
<evidence type="ECO:0000256" key="1">
    <source>
        <dbReference type="ARBA" id="ARBA00001974"/>
    </source>
</evidence>
<dbReference type="GeneID" id="66068777"/>
<evidence type="ECO:0000256" key="2">
    <source>
        <dbReference type="ARBA" id="ARBA00022630"/>
    </source>
</evidence>
<comment type="cofactor">
    <cofactor evidence="1">
        <name>FAD</name>
        <dbReference type="ChEBI" id="CHEBI:57692"/>
    </cofactor>
</comment>
<dbReference type="InterPro" id="IPR002938">
    <property type="entry name" value="FAD-bd"/>
</dbReference>
<dbReference type="GO" id="GO:0071949">
    <property type="term" value="F:FAD binding"/>
    <property type="evidence" value="ECO:0007669"/>
    <property type="project" value="InterPro"/>
</dbReference>
<dbReference type="Pfam" id="PF13450">
    <property type="entry name" value="NAD_binding_8"/>
    <property type="match status" value="1"/>
</dbReference>